<dbReference type="Proteomes" id="UP000052052">
    <property type="component" value="Unassembled WGS sequence"/>
</dbReference>
<organism evidence="2 3">
    <name type="scientific">Pseudoxanthomonas dokdonensis</name>
    <dbReference type="NCBI Taxonomy" id="344882"/>
    <lineage>
        <taxon>Bacteria</taxon>
        <taxon>Pseudomonadati</taxon>
        <taxon>Pseudomonadota</taxon>
        <taxon>Gammaproteobacteria</taxon>
        <taxon>Lysobacterales</taxon>
        <taxon>Lysobacteraceae</taxon>
        <taxon>Pseudoxanthomonas</taxon>
    </lineage>
</organism>
<evidence type="ECO:0000313" key="3">
    <source>
        <dbReference type="Proteomes" id="UP000052052"/>
    </source>
</evidence>
<gene>
    <name evidence="2" type="ORF">ABB29_07535</name>
</gene>
<comment type="caution">
    <text evidence="2">The sequence shown here is derived from an EMBL/GenBank/DDBJ whole genome shotgun (WGS) entry which is preliminary data.</text>
</comment>
<keyword evidence="3" id="KW-1185">Reference proteome</keyword>
<sequence length="758" mass="83940">MERIRFRRLAVYFLSFGLALPALTGTAAAASHDDTYFVRQEVGPVDGPALITQQMLMPVTLEADGKGSRMRASTVWFELDAGAGQHGSSYKLDARYADDAAVAAFLASGIETRVDGKGRVVSVGAADPQALEAVARHRPGVRDALARIGDAVGLRPFVLPRRLHVGQRLHEKQQVPGIGELAWTMQVMAVGAEQVELEMQATASEGTSLAGYQILRRDSGMPVEAWLQMSLPDGLVPGHSEPMQLRMRVISQHHAKTLNAVQQDAETWKRYVNNLHELAASPEFRGEVVPTDELKDLDGNLERELILPQRSEAELERFRNGLVFALDGTGGTPRPEIRLGGQYDVSLPGEWPKMLRMRLKRARLLDANGEQLPGVKTVANRLFENMAAAEWELKERDEEFPFRLPPALPAAALEGLAAITLELELGEYVLQDRTVVANGKQAGSSSPVLDWSTHWVELRQPEPTGAELWVIAPMDKRGLPVRHGVIEYDDKLLRPESENMRWPLYSSQEHDWRYRVLTAEPVGAVELRRYTLRWRPTTWTFRNGKDMLDGGALIGVRLAAEPTGLPSSTVSGQALLDAFGTLVDKTDSGVRIPLHGDLQDVAVRFCEVGASSLANVPAVGWDKRSREDIFWSPDHEDWVGWSISRFALGDQPVTARANCPERIEPAVEQLHRGSCFQDLGNGYVGVAAACKADVDRAREQEMLVARDAQGQRLAELPGPSEEENEERLRFWGPVDTIEYLRVDASTVHRDLQLPTAEH</sequence>
<dbReference type="PATRIC" id="fig|344882.3.peg.2853"/>
<feature type="signal peptide" evidence="1">
    <location>
        <begin position="1"/>
        <end position="29"/>
    </location>
</feature>
<dbReference type="EMBL" id="LDJL01000007">
    <property type="protein sequence ID" value="KRG70074.1"/>
    <property type="molecule type" value="Genomic_DNA"/>
</dbReference>
<reference evidence="2 3" key="1">
    <citation type="submission" date="2015-05" db="EMBL/GenBank/DDBJ databases">
        <title>Genome sequencing and analysis of members of genus Stenotrophomonas.</title>
        <authorList>
            <person name="Patil P.P."/>
            <person name="Midha S."/>
            <person name="Patil P.B."/>
        </authorList>
    </citation>
    <scope>NUCLEOTIDE SEQUENCE [LARGE SCALE GENOMIC DNA]</scope>
    <source>
        <strain evidence="2 3">DSM 21858</strain>
    </source>
</reference>
<proteinExistence type="predicted"/>
<feature type="chain" id="PRO_5006394591" evidence="1">
    <location>
        <begin position="30"/>
        <end position="758"/>
    </location>
</feature>
<keyword evidence="1" id="KW-0732">Signal</keyword>
<name>A0A0R0CUQ8_9GAMM</name>
<protein>
    <submittedName>
        <fullName evidence="2">Uncharacterized protein</fullName>
    </submittedName>
</protein>
<dbReference type="AlphaFoldDB" id="A0A0R0CUQ8"/>
<evidence type="ECO:0000313" key="2">
    <source>
        <dbReference type="EMBL" id="KRG70074.1"/>
    </source>
</evidence>
<accession>A0A0R0CUQ8</accession>
<evidence type="ECO:0000256" key="1">
    <source>
        <dbReference type="SAM" id="SignalP"/>
    </source>
</evidence>